<feature type="region of interest" description="Disordered" evidence="9">
    <location>
        <begin position="545"/>
        <end position="574"/>
    </location>
</feature>
<feature type="region of interest" description="Disordered" evidence="9">
    <location>
        <begin position="1438"/>
        <end position="1493"/>
    </location>
</feature>
<feature type="compositionally biased region" description="Low complexity" evidence="9">
    <location>
        <begin position="183"/>
        <end position="193"/>
    </location>
</feature>
<dbReference type="InterPro" id="IPR014001">
    <property type="entry name" value="Helicase_ATP-bd"/>
</dbReference>
<evidence type="ECO:0000256" key="6">
    <source>
        <dbReference type="ARBA" id="ARBA00022840"/>
    </source>
</evidence>
<feature type="compositionally biased region" description="Polar residues" evidence="9">
    <location>
        <begin position="1451"/>
        <end position="1462"/>
    </location>
</feature>
<dbReference type="InterPro" id="IPR044574">
    <property type="entry name" value="ARIP4-like"/>
</dbReference>
<dbReference type="InterPro" id="IPR027417">
    <property type="entry name" value="P-loop_NTPase"/>
</dbReference>
<feature type="region of interest" description="Disordered" evidence="9">
    <location>
        <begin position="467"/>
        <end position="516"/>
    </location>
</feature>
<evidence type="ECO:0000313" key="12">
    <source>
        <dbReference type="EMBL" id="CAF1068808.1"/>
    </source>
</evidence>
<feature type="compositionally biased region" description="Polar residues" evidence="9">
    <location>
        <begin position="493"/>
        <end position="507"/>
    </location>
</feature>
<feature type="compositionally biased region" description="Polar residues" evidence="9">
    <location>
        <begin position="679"/>
        <end position="692"/>
    </location>
</feature>
<dbReference type="PANTHER" id="PTHR45797:SF3">
    <property type="entry name" value="TRANSCRIPTIONAL REGULATOR ATRX HOMOLOG"/>
    <property type="match status" value="1"/>
</dbReference>
<keyword evidence="3" id="KW-0547">Nucleotide-binding</keyword>
<sequence>MTTNGYQIITWLKAFKTIWLPENIPGDVQLRNSVVTKILELEELIFENTEDEEEYHRAKLLNNHSSSDDDNERINFISPPSHEQTLESTLLTPPDNQHQLDNKNDEEQSRKILLEQSDDEEHEETLSDEDVNVYRPSIRLKRTLQADTEQHDKTLVDEDVNKYRPSIRLKRISQAEAERFIPSSWKNSNSKVSSSDDDSSSSQKNPQEKQSNVSQNNVINTSQIVLQSNSNSKVSSSDDDSSSSQKNPQEKQSNVSQNNVINTSQIVLQSNSKPSSNHDIDETLSDDEKISKLRLRKSTDDDQASISSKNSNNNETSTISSTSDEDFTIKLRERKSSTNKKEKSSSKLRKNRKNSHKKNEIVINYNPSTKSNDGLLNDSSSSGEEIHSIHEDQVEKVVKENKVTTSSSITLNVPQEKPMETNDNHVVENGSINENHSSTSSPTAVDITDDKPPVTVLSYGHLLAHSNSSSSSFSLDSDNADVNSKLSSDKKNQTNNSKRSVPSSPNSDIAPVKKKSRSVIKQRAYLSLTSSDDDSENQSFIYLGNSKVSSSDDDSSSSQKNPQEKQSNVSQNNVINTSQIVLQSNSKPSSNHDIDEILSDDEKISKLRLRKSTDDDQASISSKNSNNNETSTISSTSDEDFTIKLRERKSSTNKKEKSSSKLRKNRKNSHKKNEIVINYNPSTKSNDGLVNDSSSSAEEIHSIHEDQVEKVVKENKVTTSSSITLNVPQEKPMETNDNHVVENGSNNENHSSPPSSPTAVDITDDKPPVTVLSYGHLLAHSNSSSSSSLDSDNADVNSKLSSDKKNQTNNSKRSVPSSPNSDIAPVKKKPRSVIKQRAYLSLTSSDDDSEIQSAKNGSSASQKQSSKRLRIQRSTASSSEESKDSNKNSRQRRRKSTTTNESSKEAKRKTNKKKPSISSTDTSDGNSSDIQPKTKKSKSNKDNNEETTDDEDISPSKGKHGRKNIRKIIDDKELDIQTKDAIEAEQERRQRIADKQKAYNDTLLEQSSFVLNNSNDELNQSQQRLILEKDKITNEPLIEVVPELVAQLKPHQCDGVRFLWNNVFESIEAIQKKKLNGNGCILAHCMGLGKTLQIISFLHTVFNYDKITKVKTCLVLCPINAALNWTNEFEYWLKDIEPPIDHYQLTTVKRNLRISHLNYWYENGGVAVMGYEMYKRLATGLGIKNKKHKAEVYKCLVDPGPDIVVADEGHILKNAQTALAKCLSKIKTPRRIVLTGTPLQNNLIEYYCMVSFIKPSLLGTQQEYINRFVNPIQNGQHRDSNEDDVRLMKRRACVLHGLLTGFVDRKDYSLLKEYLPPKFEYIINIRLSDLQSQLYETYLKKHVNKEQRSSTLKKDFKSAQLFADYQFLQKIWTHPFLLYPHFIDRWKKRLNEEDDSLIDDNEIETIFSDIDEENIEGNKKKDLKLKVESSYSGFLIDNINNDVPNMESDKPTTSNSPTTILDSDSVDDIDAIPKEKESDSKSSKSDDDDDVEIIKTYPTRSRTTVSEQKKVSTANIYDTENDQIPAEDLMNTNNLDNIPEESPWLDEMREQFWFPFLDSISEEHRFDLELSGKFLILKFILDKCFEIGDKVLLFSRSLYTLNHIEKFLKHLQIENEKEYQKQCESRRQLRELLSTNETNDNVTNAHIPEPIEWIRDQDYFRMDGQTDVTVRKRYAKSFNNLSNSRARLFLISTLAGGIGINLTGSNRVIVFDASWNPSHDTQAIFRSYRFGQKKPAYIYRFLAHGTMEEKIYQRQVVKQSISQR</sequence>
<dbReference type="Gene3D" id="3.40.50.10810">
    <property type="entry name" value="Tandem AAA-ATPase domain"/>
    <property type="match status" value="1"/>
</dbReference>
<dbReference type="Pfam" id="PF00271">
    <property type="entry name" value="Helicase_C"/>
    <property type="match status" value="1"/>
</dbReference>
<evidence type="ECO:0000256" key="3">
    <source>
        <dbReference type="ARBA" id="ARBA00022741"/>
    </source>
</evidence>
<dbReference type="InterPro" id="IPR038718">
    <property type="entry name" value="SNF2-like_sf"/>
</dbReference>
<feature type="compositionally biased region" description="Basic residues" evidence="9">
    <location>
        <begin position="660"/>
        <end position="670"/>
    </location>
</feature>
<evidence type="ECO:0000256" key="1">
    <source>
        <dbReference type="ARBA" id="ARBA00004123"/>
    </source>
</evidence>
<feature type="compositionally biased region" description="Low complexity" evidence="9">
    <location>
        <begin position="781"/>
        <end position="798"/>
    </location>
</feature>
<dbReference type="Gene3D" id="1.20.120.850">
    <property type="entry name" value="SWI2/SNF2 ATPases, N-terminal domain"/>
    <property type="match status" value="1"/>
</dbReference>
<keyword evidence="8" id="KW-0539">Nucleus</keyword>
<comment type="similarity">
    <text evidence="2">Belongs to the SNF2/RAD54 helicase family.</text>
</comment>
<feature type="domain" description="Helicase ATP-binding" evidence="10">
    <location>
        <begin position="1071"/>
        <end position="1256"/>
    </location>
</feature>
<keyword evidence="4" id="KW-0378">Hydrolase</keyword>
<feature type="compositionally biased region" description="Basic and acidic residues" evidence="9">
    <location>
        <begin position="1471"/>
        <end position="1485"/>
    </location>
</feature>
<evidence type="ECO:0000259" key="11">
    <source>
        <dbReference type="PROSITE" id="PS51194"/>
    </source>
</evidence>
<reference evidence="12" key="1">
    <citation type="submission" date="2021-02" db="EMBL/GenBank/DDBJ databases">
        <authorList>
            <person name="Nowell W R."/>
        </authorList>
    </citation>
    <scope>NUCLEOTIDE SEQUENCE</scope>
</reference>
<dbReference type="PROSITE" id="PS51194">
    <property type="entry name" value="HELICASE_CTER"/>
    <property type="match status" value="1"/>
</dbReference>
<feature type="compositionally biased region" description="Low complexity" evidence="9">
    <location>
        <begin position="371"/>
        <end position="383"/>
    </location>
</feature>
<evidence type="ECO:0000259" key="10">
    <source>
        <dbReference type="PROSITE" id="PS51192"/>
    </source>
</evidence>
<feature type="domain" description="Helicase C-terminal" evidence="11">
    <location>
        <begin position="1576"/>
        <end position="1764"/>
    </location>
</feature>
<feature type="compositionally biased region" description="Low complexity" evidence="9">
    <location>
        <begin position="741"/>
        <end position="753"/>
    </location>
</feature>
<dbReference type="SUPFAM" id="SSF52540">
    <property type="entry name" value="P-loop containing nucleoside triphosphate hydrolases"/>
    <property type="match status" value="2"/>
</dbReference>
<feature type="compositionally biased region" description="Polar residues" evidence="9">
    <location>
        <begin position="208"/>
        <end position="226"/>
    </location>
</feature>
<feature type="compositionally biased region" description="Basic and acidic residues" evidence="9">
    <location>
        <begin position="731"/>
        <end position="740"/>
    </location>
</feature>
<dbReference type="Gene3D" id="3.40.50.300">
    <property type="entry name" value="P-loop containing nucleotide triphosphate hydrolases"/>
    <property type="match status" value="2"/>
</dbReference>
<feature type="region of interest" description="Disordered" evidence="9">
    <location>
        <begin position="781"/>
        <end position="965"/>
    </location>
</feature>
<protein>
    <recommendedName>
        <fullName evidence="14">Transcriptional regulator ATRX-like protein</fullName>
    </recommendedName>
</protein>
<feature type="region of interest" description="Disordered" evidence="9">
    <location>
        <begin position="61"/>
        <end position="107"/>
    </location>
</feature>
<dbReference type="Pfam" id="PF00176">
    <property type="entry name" value="SNF2-rel_dom"/>
    <property type="match status" value="1"/>
</dbReference>
<evidence type="ECO:0000256" key="8">
    <source>
        <dbReference type="ARBA" id="ARBA00023242"/>
    </source>
</evidence>
<dbReference type="InterPro" id="IPR000330">
    <property type="entry name" value="SNF2_N"/>
</dbReference>
<evidence type="ECO:0000256" key="2">
    <source>
        <dbReference type="ARBA" id="ARBA00007025"/>
    </source>
</evidence>
<dbReference type="GO" id="GO:0003677">
    <property type="term" value="F:DNA binding"/>
    <property type="evidence" value="ECO:0007669"/>
    <property type="project" value="UniProtKB-KW"/>
</dbReference>
<dbReference type="Proteomes" id="UP000663845">
    <property type="component" value="Unassembled WGS sequence"/>
</dbReference>
<feature type="compositionally biased region" description="Low complexity" evidence="9">
    <location>
        <begin position="305"/>
        <end position="322"/>
    </location>
</feature>
<feature type="compositionally biased region" description="Basic and acidic residues" evidence="9">
    <location>
        <begin position="327"/>
        <end position="345"/>
    </location>
</feature>
<dbReference type="InterPro" id="IPR049730">
    <property type="entry name" value="SNF2/RAD54-like_C"/>
</dbReference>
<accession>A0A814LQ00</accession>
<feature type="compositionally biased region" description="Polar residues" evidence="9">
    <location>
        <begin position="250"/>
        <end position="260"/>
    </location>
</feature>
<keyword evidence="5" id="KW-0347">Helicase</keyword>
<evidence type="ECO:0000256" key="5">
    <source>
        <dbReference type="ARBA" id="ARBA00022806"/>
    </source>
</evidence>
<evidence type="ECO:0000313" key="13">
    <source>
        <dbReference type="Proteomes" id="UP000663845"/>
    </source>
</evidence>
<dbReference type="InterPro" id="IPR001650">
    <property type="entry name" value="Helicase_C-like"/>
</dbReference>
<comment type="caution">
    <text evidence="12">The sequence shown here is derived from an EMBL/GenBank/DDBJ whole genome shotgun (WGS) entry which is preliminary data.</text>
</comment>
<organism evidence="12 13">
    <name type="scientific">Adineta steineri</name>
    <dbReference type="NCBI Taxonomy" id="433720"/>
    <lineage>
        <taxon>Eukaryota</taxon>
        <taxon>Metazoa</taxon>
        <taxon>Spiralia</taxon>
        <taxon>Gnathifera</taxon>
        <taxon>Rotifera</taxon>
        <taxon>Eurotatoria</taxon>
        <taxon>Bdelloidea</taxon>
        <taxon>Adinetida</taxon>
        <taxon>Adinetidae</taxon>
        <taxon>Adineta</taxon>
    </lineage>
</organism>
<feature type="compositionally biased region" description="Basic and acidic residues" evidence="9">
    <location>
        <begin position="276"/>
        <end position="287"/>
    </location>
</feature>
<feature type="compositionally biased region" description="Basic and acidic residues" evidence="9">
    <location>
        <begin position="98"/>
        <end position="107"/>
    </location>
</feature>
<dbReference type="PANTHER" id="PTHR45797">
    <property type="entry name" value="RAD54-LIKE"/>
    <property type="match status" value="1"/>
</dbReference>
<dbReference type="GO" id="GO:0004386">
    <property type="term" value="F:helicase activity"/>
    <property type="evidence" value="ECO:0007669"/>
    <property type="project" value="UniProtKB-KW"/>
</dbReference>
<feature type="region of interest" description="Disordered" evidence="9">
    <location>
        <begin position="183"/>
        <end position="260"/>
    </location>
</feature>
<feature type="region of interest" description="Disordered" evidence="9">
    <location>
        <begin position="711"/>
        <end position="768"/>
    </location>
</feature>
<feature type="compositionally biased region" description="Basic and acidic residues" evidence="9">
    <location>
        <begin position="417"/>
        <end position="426"/>
    </location>
</feature>
<dbReference type="SMART" id="SM00487">
    <property type="entry name" value="DEXDc"/>
    <property type="match status" value="1"/>
</dbReference>
<dbReference type="SMART" id="SM00490">
    <property type="entry name" value="HELICc"/>
    <property type="match status" value="1"/>
</dbReference>
<feature type="region of interest" description="Disordered" evidence="9">
    <location>
        <begin position="268"/>
        <end position="287"/>
    </location>
</feature>
<feature type="compositionally biased region" description="Basic residues" evidence="9">
    <location>
        <begin position="906"/>
        <end position="915"/>
    </location>
</feature>
<keyword evidence="6" id="KW-0067">ATP-binding</keyword>
<feature type="compositionally biased region" description="Low complexity" evidence="9">
    <location>
        <begin position="467"/>
        <end position="481"/>
    </location>
</feature>
<evidence type="ECO:0000256" key="9">
    <source>
        <dbReference type="SAM" id="MobiDB-lite"/>
    </source>
</evidence>
<feature type="compositionally biased region" description="Polar residues" evidence="9">
    <location>
        <begin position="81"/>
        <end position="97"/>
    </location>
</feature>
<feature type="compositionally biased region" description="Basic and acidic residues" evidence="9">
    <location>
        <begin position="384"/>
        <end position="402"/>
    </location>
</feature>
<feature type="compositionally biased region" description="Basic and acidic residues" evidence="9">
    <location>
        <begin position="641"/>
        <end position="659"/>
    </location>
</feature>
<feature type="compositionally biased region" description="Polar residues" evidence="9">
    <location>
        <begin position="851"/>
        <end position="864"/>
    </location>
</feature>
<feature type="compositionally biased region" description="Low complexity" evidence="9">
    <location>
        <begin position="619"/>
        <end position="636"/>
    </location>
</feature>
<evidence type="ECO:0000256" key="7">
    <source>
        <dbReference type="ARBA" id="ARBA00023125"/>
    </source>
</evidence>
<evidence type="ECO:0000256" key="4">
    <source>
        <dbReference type="ARBA" id="ARBA00022801"/>
    </source>
</evidence>
<evidence type="ECO:0008006" key="14">
    <source>
        <dbReference type="Google" id="ProtNLM"/>
    </source>
</evidence>
<proteinExistence type="inferred from homology"/>
<dbReference type="GO" id="GO:0005634">
    <property type="term" value="C:nucleus"/>
    <property type="evidence" value="ECO:0007669"/>
    <property type="project" value="UniProtKB-SubCell"/>
</dbReference>
<name>A0A814LQ00_9BILA</name>
<gene>
    <name evidence="12" type="ORF">JYZ213_LOCUS19635</name>
</gene>
<dbReference type="GO" id="GO:0005524">
    <property type="term" value="F:ATP binding"/>
    <property type="evidence" value="ECO:0007669"/>
    <property type="project" value="UniProtKB-KW"/>
</dbReference>
<feature type="region of interest" description="Disordered" evidence="9">
    <location>
        <begin position="609"/>
        <end position="697"/>
    </location>
</feature>
<dbReference type="GO" id="GO:0016887">
    <property type="term" value="F:ATP hydrolysis activity"/>
    <property type="evidence" value="ECO:0007669"/>
    <property type="project" value="InterPro"/>
</dbReference>
<feature type="compositionally biased region" description="Basic residues" evidence="9">
    <location>
        <begin position="346"/>
        <end position="356"/>
    </location>
</feature>
<keyword evidence="7" id="KW-0238">DNA-binding</keyword>
<feature type="compositionally biased region" description="Polar residues" evidence="9">
    <location>
        <begin position="807"/>
        <end position="821"/>
    </location>
</feature>
<feature type="compositionally biased region" description="Polar residues" evidence="9">
    <location>
        <begin position="559"/>
        <end position="574"/>
    </location>
</feature>
<feature type="region of interest" description="Disordered" evidence="9">
    <location>
        <begin position="294"/>
        <end position="452"/>
    </location>
</feature>
<dbReference type="PROSITE" id="PS51192">
    <property type="entry name" value="HELICASE_ATP_BIND_1"/>
    <property type="match status" value="1"/>
</dbReference>
<comment type="subcellular location">
    <subcellularLocation>
        <location evidence="1">Nucleus</location>
    </subcellularLocation>
</comment>
<feature type="compositionally biased region" description="Low complexity" evidence="9">
    <location>
        <begin position="916"/>
        <end position="930"/>
    </location>
</feature>
<dbReference type="CDD" id="cd18793">
    <property type="entry name" value="SF2_C_SNF"/>
    <property type="match status" value="1"/>
</dbReference>
<feature type="compositionally biased region" description="Polar residues" evidence="9">
    <location>
        <begin position="430"/>
        <end position="443"/>
    </location>
</feature>
<dbReference type="EMBL" id="CAJNOG010000201">
    <property type="protein sequence ID" value="CAF1068808.1"/>
    <property type="molecule type" value="Genomic_DNA"/>
</dbReference>